<dbReference type="SUPFAM" id="SSF53474">
    <property type="entry name" value="alpha/beta-Hydrolases"/>
    <property type="match status" value="1"/>
</dbReference>
<dbReference type="InterPro" id="IPR010662">
    <property type="entry name" value="RBBP9/YdeN"/>
</dbReference>
<dbReference type="GO" id="GO:0016787">
    <property type="term" value="F:hydrolase activity"/>
    <property type="evidence" value="ECO:0007669"/>
    <property type="project" value="InterPro"/>
</dbReference>
<dbReference type="PANTHER" id="PTHR15394">
    <property type="entry name" value="SERINE HYDROLASE RBBP9"/>
    <property type="match status" value="1"/>
</dbReference>
<organism evidence="1 2">
    <name type="scientific">candidate division WS6 bacterium GW2011_GWF2_39_15</name>
    <dbReference type="NCBI Taxonomy" id="1619100"/>
    <lineage>
        <taxon>Bacteria</taxon>
        <taxon>Candidatus Dojkabacteria</taxon>
    </lineage>
</organism>
<dbReference type="Gene3D" id="3.40.50.1820">
    <property type="entry name" value="alpha/beta hydrolase"/>
    <property type="match status" value="1"/>
</dbReference>
<dbReference type="PANTHER" id="PTHR15394:SF3">
    <property type="entry name" value="SERINE HYDROLASE RBBP9"/>
    <property type="match status" value="1"/>
</dbReference>
<dbReference type="EMBL" id="LBWK01000002">
    <property type="protein sequence ID" value="KKR05802.1"/>
    <property type="molecule type" value="Genomic_DNA"/>
</dbReference>
<protein>
    <submittedName>
        <fullName evidence="1">Esterase</fullName>
    </submittedName>
</protein>
<evidence type="ECO:0000313" key="2">
    <source>
        <dbReference type="Proteomes" id="UP000034799"/>
    </source>
</evidence>
<evidence type="ECO:0000313" key="1">
    <source>
        <dbReference type="EMBL" id="KKR05802.1"/>
    </source>
</evidence>
<gene>
    <name evidence="1" type="ORF">UT34_C0002G0309</name>
</gene>
<proteinExistence type="predicted"/>
<dbReference type="Pfam" id="PF06821">
    <property type="entry name" value="Ser_hydrolase"/>
    <property type="match status" value="1"/>
</dbReference>
<dbReference type="Proteomes" id="UP000034799">
    <property type="component" value="Unassembled WGS sequence"/>
</dbReference>
<reference evidence="1 2" key="1">
    <citation type="journal article" date="2015" name="Nature">
        <title>rRNA introns, odd ribosomes, and small enigmatic genomes across a large radiation of phyla.</title>
        <authorList>
            <person name="Brown C.T."/>
            <person name="Hug L.A."/>
            <person name="Thomas B.C."/>
            <person name="Sharon I."/>
            <person name="Castelle C.J."/>
            <person name="Singh A."/>
            <person name="Wilkins M.J."/>
            <person name="Williams K.H."/>
            <person name="Banfield J.F."/>
        </authorList>
    </citation>
    <scope>NUCLEOTIDE SEQUENCE [LARGE SCALE GENOMIC DNA]</scope>
</reference>
<comment type="caution">
    <text evidence="1">The sequence shown here is derived from an EMBL/GenBank/DDBJ whole genome shotgun (WGS) entry which is preliminary data.</text>
</comment>
<dbReference type="InterPro" id="IPR029058">
    <property type="entry name" value="AB_hydrolase_fold"/>
</dbReference>
<name>A0A0G0QW02_9BACT</name>
<accession>A0A0G0QW02</accession>
<dbReference type="AlphaFoldDB" id="A0A0G0QW02"/>
<sequence length="399" mass="46863">MKFVIFHGSLGSSNGNWFPNLKSKLEYMGQTVYCPQYPVDDENTLKKSDKKNIQNLDSWMKTFEREVLPHLKRREKICFVGHSLGNVFILHIIEKYKIKVDCAIFVSPCLDRLPNADWKYDKVNTTFYKTDFDYEMLQKYIPVSYVLYSDTDPYIEPHRALHFAKVLGSSHIMVKRAGHLNADVNMNEFPLVYELCVTRLDLTLYQKYSYKRKIEDTIQSLRHADSKYIVMTPDQLNDEATFHFMHLNKGGFAAFMSNSDKWDPEDEYFKGGRKLAGKGLDFSRVFVVVNKQDLKRPVLRKQIELDIKGGIKVYLIDYKVYQTIGCEDDWGIWDNEYVCIQHRNKEGKVTDGMIDARVKTLLTAQNWRDRIIRLAKRAKDIKKIDEYYVKNGIEFEIIE</sequence>